<organism evidence="1">
    <name type="scientific">bioreactor metagenome</name>
    <dbReference type="NCBI Taxonomy" id="1076179"/>
    <lineage>
        <taxon>unclassified sequences</taxon>
        <taxon>metagenomes</taxon>
        <taxon>ecological metagenomes</taxon>
    </lineage>
</organism>
<evidence type="ECO:0000313" key="1">
    <source>
        <dbReference type="EMBL" id="MPN34848.1"/>
    </source>
</evidence>
<dbReference type="AlphaFoldDB" id="A0A645H7A2"/>
<reference evidence="1" key="1">
    <citation type="submission" date="2019-08" db="EMBL/GenBank/DDBJ databases">
        <authorList>
            <person name="Kucharzyk K."/>
            <person name="Murdoch R.W."/>
            <person name="Higgins S."/>
            <person name="Loffler F."/>
        </authorList>
    </citation>
    <scope>NUCLEOTIDE SEQUENCE</scope>
</reference>
<proteinExistence type="predicted"/>
<gene>
    <name evidence="1" type="ORF">SDC9_182342</name>
</gene>
<dbReference type="EMBL" id="VSSQ01088095">
    <property type="protein sequence ID" value="MPN34848.1"/>
    <property type="molecule type" value="Genomic_DNA"/>
</dbReference>
<sequence>MIVAGRLAGFDLCFVLNGCQHLVRSPDIAGGAHADHAGVPPLGFERKEVVEGGYSVNSAGRELQLVGHKEQEIVLQISKQFLRLMKHFNQRVVLELMLLHVRLKNVETLVPAGVSKDFRQPVSVFLRQHRNHIAYEGLKSVRLLRWKQLN</sequence>
<name>A0A645H7A2_9ZZZZ</name>
<comment type="caution">
    <text evidence="1">The sequence shown here is derived from an EMBL/GenBank/DDBJ whole genome shotgun (WGS) entry which is preliminary data.</text>
</comment>
<accession>A0A645H7A2</accession>
<protein>
    <submittedName>
        <fullName evidence="1">Uncharacterized protein</fullName>
    </submittedName>
</protein>